<name>A0A8S3SMG5_MYTED</name>
<dbReference type="OrthoDB" id="10067251at2759"/>
<dbReference type="EMBL" id="CAJPWZ010001769">
    <property type="protein sequence ID" value="CAG2222931.1"/>
    <property type="molecule type" value="Genomic_DNA"/>
</dbReference>
<dbReference type="AlphaFoldDB" id="A0A8S3SMG5"/>
<protein>
    <submittedName>
        <fullName evidence="2">Uncharacterized protein</fullName>
    </submittedName>
</protein>
<gene>
    <name evidence="2" type="ORF">MEDL_36245</name>
</gene>
<feature type="compositionally biased region" description="Polar residues" evidence="1">
    <location>
        <begin position="156"/>
        <end position="193"/>
    </location>
</feature>
<proteinExistence type="predicted"/>
<evidence type="ECO:0000256" key="1">
    <source>
        <dbReference type="SAM" id="MobiDB-lite"/>
    </source>
</evidence>
<evidence type="ECO:0000313" key="2">
    <source>
        <dbReference type="EMBL" id="CAG2222931.1"/>
    </source>
</evidence>
<accession>A0A8S3SMG5</accession>
<sequence length="392" mass="46324">MKDGFKNVCIELETIRNSSKSNESTPPMWLELNEVSIEKEAYRKKKQISKIWKHLLNAPKKERYEQKYQESDNLINQEIDQISTNSVTDKLREIWSKEISNEEEKSIKRWSEKQKWLESYAENYGKPENPQNQQQKSKNQKQRKPKNFTEQRQRSKTPLRTQWTKNKSQSRCGSEQNRLPNRGTFRNQSETSNRVDPKIINLSNRKLDSDEMKVLNKGLKYTPTPPADTDTLSVDIKEFCRKLRLKNHFGDKESKTADESIQALYRLQKDESIIIKEADKGGALVIMDRIYYRDKIQEQLNDKQYYRELNDNMEKKTKRNINKLISKFPHCTTEKEVDYLTKFEVKTSNFYGLPKIHKSKEVETAVQQQNCAYIEINSPKDLKFRPIVAGPQ</sequence>
<reference evidence="2" key="1">
    <citation type="submission" date="2021-03" db="EMBL/GenBank/DDBJ databases">
        <authorList>
            <person name="Bekaert M."/>
        </authorList>
    </citation>
    <scope>NUCLEOTIDE SEQUENCE</scope>
</reference>
<organism evidence="2 3">
    <name type="scientific">Mytilus edulis</name>
    <name type="common">Blue mussel</name>
    <dbReference type="NCBI Taxonomy" id="6550"/>
    <lineage>
        <taxon>Eukaryota</taxon>
        <taxon>Metazoa</taxon>
        <taxon>Spiralia</taxon>
        <taxon>Lophotrochozoa</taxon>
        <taxon>Mollusca</taxon>
        <taxon>Bivalvia</taxon>
        <taxon>Autobranchia</taxon>
        <taxon>Pteriomorphia</taxon>
        <taxon>Mytilida</taxon>
        <taxon>Mytiloidea</taxon>
        <taxon>Mytilidae</taxon>
        <taxon>Mytilinae</taxon>
        <taxon>Mytilus</taxon>
    </lineage>
</organism>
<feature type="compositionally biased region" description="Low complexity" evidence="1">
    <location>
        <begin position="126"/>
        <end position="137"/>
    </location>
</feature>
<comment type="caution">
    <text evidence="2">The sequence shown here is derived from an EMBL/GenBank/DDBJ whole genome shotgun (WGS) entry which is preliminary data.</text>
</comment>
<dbReference type="Proteomes" id="UP000683360">
    <property type="component" value="Unassembled WGS sequence"/>
</dbReference>
<keyword evidence="3" id="KW-1185">Reference proteome</keyword>
<evidence type="ECO:0000313" key="3">
    <source>
        <dbReference type="Proteomes" id="UP000683360"/>
    </source>
</evidence>
<feature type="region of interest" description="Disordered" evidence="1">
    <location>
        <begin position="123"/>
        <end position="193"/>
    </location>
</feature>